<dbReference type="NCBIfam" id="TIGR04183">
    <property type="entry name" value="Por_Secre_tail"/>
    <property type="match status" value="1"/>
</dbReference>
<evidence type="ECO:0000313" key="3">
    <source>
        <dbReference type="Proteomes" id="UP001501153"/>
    </source>
</evidence>
<protein>
    <recommendedName>
        <fullName evidence="1">IPT/TIG domain-containing protein</fullName>
    </recommendedName>
</protein>
<dbReference type="EMBL" id="BAABGZ010000066">
    <property type="protein sequence ID" value="GAA4362655.1"/>
    <property type="molecule type" value="Genomic_DNA"/>
</dbReference>
<sequence length="338" mass="34999">MRFFTINPGPPTITRFTPTSGPVGTTVTINGTNLAPGSFGSTVFFNGTQAAPYPRTPSPTEVNAVVPVGATTGLITLTNPNGAAVSAIPFTVTASPPPFFEDFETGTKTGYAPASVQLQSGGWTFGEALIGTTANADKFNGAKSARLRGGGYIEMDSDKPNGAGVVTVSAASYATESGASFVPEISTDGGVTYTSLLGTSSPPTLTSTLTQYSFTANRTGNVRLRFSSTNTAPATNPRINLDDIGITDYRLGSGTQAGQVMPQLQAYPNPARQQVQLSGTGTSPTQVSLADLLGREVMPSLLLPASQLLSLPAALPAGTYLLRVRNAKGQRTLRIVKE</sequence>
<dbReference type="InterPro" id="IPR013783">
    <property type="entry name" value="Ig-like_fold"/>
</dbReference>
<dbReference type="InterPro" id="IPR014756">
    <property type="entry name" value="Ig_E-set"/>
</dbReference>
<dbReference type="InterPro" id="IPR002909">
    <property type="entry name" value="IPT_dom"/>
</dbReference>
<dbReference type="Gene3D" id="2.60.40.10">
    <property type="entry name" value="Immunoglobulins"/>
    <property type="match status" value="1"/>
</dbReference>
<dbReference type="CDD" id="cd00603">
    <property type="entry name" value="IPT_PCSR"/>
    <property type="match status" value="1"/>
</dbReference>
<accession>A0ABP8ILP3</accession>
<reference evidence="3" key="1">
    <citation type="journal article" date="2019" name="Int. J. Syst. Evol. Microbiol.">
        <title>The Global Catalogue of Microorganisms (GCM) 10K type strain sequencing project: providing services to taxonomists for standard genome sequencing and annotation.</title>
        <authorList>
            <consortium name="The Broad Institute Genomics Platform"/>
            <consortium name="The Broad Institute Genome Sequencing Center for Infectious Disease"/>
            <person name="Wu L."/>
            <person name="Ma J."/>
        </authorList>
    </citation>
    <scope>NUCLEOTIDE SEQUENCE [LARGE SCALE GENOMIC DNA]</scope>
    <source>
        <strain evidence="3">JCM 17923</strain>
    </source>
</reference>
<dbReference type="InterPro" id="IPR026444">
    <property type="entry name" value="Secre_tail"/>
</dbReference>
<evidence type="ECO:0000313" key="2">
    <source>
        <dbReference type="EMBL" id="GAA4362655.1"/>
    </source>
</evidence>
<organism evidence="2 3">
    <name type="scientific">Hymenobacter saemangeumensis</name>
    <dbReference type="NCBI Taxonomy" id="1084522"/>
    <lineage>
        <taxon>Bacteria</taxon>
        <taxon>Pseudomonadati</taxon>
        <taxon>Bacteroidota</taxon>
        <taxon>Cytophagia</taxon>
        <taxon>Cytophagales</taxon>
        <taxon>Hymenobacteraceae</taxon>
        <taxon>Hymenobacter</taxon>
    </lineage>
</organism>
<name>A0ABP8ILP3_9BACT</name>
<dbReference type="Proteomes" id="UP001501153">
    <property type="component" value="Unassembled WGS sequence"/>
</dbReference>
<feature type="domain" description="IPT/TIG" evidence="1">
    <location>
        <begin position="11"/>
        <end position="90"/>
    </location>
</feature>
<keyword evidence="3" id="KW-1185">Reference proteome</keyword>
<comment type="caution">
    <text evidence="2">The sequence shown here is derived from an EMBL/GenBank/DDBJ whole genome shotgun (WGS) entry which is preliminary data.</text>
</comment>
<dbReference type="RefSeq" id="WP_345236986.1">
    <property type="nucleotide sequence ID" value="NZ_BAABGZ010000066.1"/>
</dbReference>
<gene>
    <name evidence="2" type="ORF">GCM10023185_30780</name>
</gene>
<dbReference type="SUPFAM" id="SSF81296">
    <property type="entry name" value="E set domains"/>
    <property type="match status" value="1"/>
</dbReference>
<proteinExistence type="predicted"/>
<dbReference type="Pfam" id="PF01833">
    <property type="entry name" value="TIG"/>
    <property type="match status" value="1"/>
</dbReference>
<evidence type="ECO:0000259" key="1">
    <source>
        <dbReference type="Pfam" id="PF01833"/>
    </source>
</evidence>